<feature type="binding site" evidence="7 10">
    <location>
        <position position="359"/>
    </location>
    <ligand>
        <name>Mg(2+)</name>
        <dbReference type="ChEBI" id="CHEBI:18420"/>
    </ligand>
</feature>
<dbReference type="Proteomes" id="UP000824089">
    <property type="component" value="Unassembled WGS sequence"/>
</dbReference>
<dbReference type="AlphaFoldDB" id="A0A9D1L9S5"/>
<dbReference type="InterPro" id="IPR035584">
    <property type="entry name" value="PurF_N"/>
</dbReference>
<dbReference type="GO" id="GO:0051539">
    <property type="term" value="F:4 iron, 4 sulfur cluster binding"/>
    <property type="evidence" value="ECO:0007669"/>
    <property type="project" value="UniProtKB-KW"/>
</dbReference>
<dbReference type="GO" id="GO:0009113">
    <property type="term" value="P:purine nucleobase biosynthetic process"/>
    <property type="evidence" value="ECO:0007669"/>
    <property type="project" value="UniProtKB-UniRule"/>
</dbReference>
<dbReference type="PROSITE" id="PS51278">
    <property type="entry name" value="GATASE_TYPE_2"/>
    <property type="match status" value="1"/>
</dbReference>
<comment type="function">
    <text evidence="7">Catalyzes the formation of phosphoribosylamine from phosphoribosylpyrophosphate (PRPP) and glutamine.</text>
</comment>
<dbReference type="EMBL" id="DVMM01000179">
    <property type="protein sequence ID" value="HIU30249.1"/>
    <property type="molecule type" value="Genomic_DNA"/>
</dbReference>
<protein>
    <recommendedName>
        <fullName evidence="7">Amidophosphoribosyltransferase</fullName>
        <shortName evidence="7">ATase</shortName>
        <ecNumber evidence="7">2.4.2.14</ecNumber>
    </recommendedName>
    <alternativeName>
        <fullName evidence="7">Glutamine phosphoribosylpyrophosphate amidotransferase</fullName>
        <shortName evidence="7">GPATase</shortName>
    </alternativeName>
</protein>
<reference evidence="13" key="2">
    <citation type="journal article" date="2021" name="PeerJ">
        <title>Extensive microbial diversity within the chicken gut microbiome revealed by metagenomics and culture.</title>
        <authorList>
            <person name="Gilroy R."/>
            <person name="Ravi A."/>
            <person name="Getino M."/>
            <person name="Pursley I."/>
            <person name="Horton D.L."/>
            <person name="Alikhan N.F."/>
            <person name="Baker D."/>
            <person name="Gharbi K."/>
            <person name="Hall N."/>
            <person name="Watson M."/>
            <person name="Adriaenssens E.M."/>
            <person name="Foster-Nyarko E."/>
            <person name="Jarju S."/>
            <person name="Secka A."/>
            <person name="Antonio M."/>
            <person name="Oren A."/>
            <person name="Chaudhuri R.R."/>
            <person name="La Ragione R."/>
            <person name="Hildebrand F."/>
            <person name="Pallen M.J."/>
        </authorList>
    </citation>
    <scope>NUCLEOTIDE SEQUENCE</scope>
    <source>
        <strain evidence="13">CHK195-4489</strain>
    </source>
</reference>
<keyword evidence="7" id="KW-0004">4Fe-4S</keyword>
<dbReference type="SUPFAM" id="SSF56235">
    <property type="entry name" value="N-terminal nucleophile aminohydrolases (Ntn hydrolases)"/>
    <property type="match status" value="1"/>
</dbReference>
<evidence type="ECO:0000256" key="5">
    <source>
        <dbReference type="ARBA" id="ARBA00022755"/>
    </source>
</evidence>
<dbReference type="PANTHER" id="PTHR11907">
    <property type="entry name" value="AMIDOPHOSPHORIBOSYLTRANSFERASE"/>
    <property type="match status" value="1"/>
</dbReference>
<dbReference type="CDD" id="cd00715">
    <property type="entry name" value="GPATase_N"/>
    <property type="match status" value="1"/>
</dbReference>
<keyword evidence="7 10" id="KW-0460">Magnesium</keyword>
<keyword evidence="7 10" id="KW-0479">Metal-binding</keyword>
<evidence type="ECO:0000313" key="13">
    <source>
        <dbReference type="EMBL" id="HIU30249.1"/>
    </source>
</evidence>
<evidence type="ECO:0000259" key="12">
    <source>
        <dbReference type="PROSITE" id="PS51278"/>
    </source>
</evidence>
<feature type="binding site" evidence="7 11">
    <location>
        <position position="250"/>
    </location>
    <ligand>
        <name>[4Fe-4S] cluster</name>
        <dbReference type="ChEBI" id="CHEBI:49883"/>
    </ligand>
</feature>
<keyword evidence="7 11" id="KW-0411">Iron-sulfur</keyword>
<dbReference type="HAMAP" id="MF_01931">
    <property type="entry name" value="PurF"/>
    <property type="match status" value="1"/>
</dbReference>
<comment type="catalytic activity">
    <reaction evidence="7 8">
        <text>5-phospho-beta-D-ribosylamine + L-glutamate + diphosphate = 5-phospho-alpha-D-ribose 1-diphosphate + L-glutamine + H2O</text>
        <dbReference type="Rhea" id="RHEA:14905"/>
        <dbReference type="ChEBI" id="CHEBI:15377"/>
        <dbReference type="ChEBI" id="CHEBI:29985"/>
        <dbReference type="ChEBI" id="CHEBI:33019"/>
        <dbReference type="ChEBI" id="CHEBI:58017"/>
        <dbReference type="ChEBI" id="CHEBI:58359"/>
        <dbReference type="ChEBI" id="CHEBI:58681"/>
        <dbReference type="EC" id="2.4.2.14"/>
    </reaction>
</comment>
<evidence type="ECO:0000313" key="14">
    <source>
        <dbReference type="Proteomes" id="UP000824089"/>
    </source>
</evidence>
<comment type="caution">
    <text evidence="13">The sequence shown here is derived from an EMBL/GenBank/DDBJ whole genome shotgun (WGS) entry which is preliminary data.</text>
</comment>
<reference evidence="13" key="1">
    <citation type="submission" date="2020-10" db="EMBL/GenBank/DDBJ databases">
        <authorList>
            <person name="Gilroy R."/>
        </authorList>
    </citation>
    <scope>NUCLEOTIDE SEQUENCE</scope>
    <source>
        <strain evidence="13">CHK195-4489</strain>
    </source>
</reference>
<dbReference type="InterPro" id="IPR000836">
    <property type="entry name" value="PRTase_dom"/>
</dbReference>
<dbReference type="InterPro" id="IPR017932">
    <property type="entry name" value="GATase_2_dom"/>
</dbReference>
<dbReference type="InterPro" id="IPR029055">
    <property type="entry name" value="Ntn_hydrolases_N"/>
</dbReference>
<organism evidence="13 14">
    <name type="scientific">Candidatus Egerieisoma faecipullorum</name>
    <dbReference type="NCBI Taxonomy" id="2840963"/>
    <lineage>
        <taxon>Bacteria</taxon>
        <taxon>Bacillati</taxon>
        <taxon>Bacillota</taxon>
        <taxon>Clostridia</taxon>
        <taxon>Eubacteriales</taxon>
        <taxon>Clostridiaceae</taxon>
        <taxon>Clostridiaceae incertae sedis</taxon>
        <taxon>Candidatus Egerieisoma</taxon>
    </lineage>
</organism>
<sequence>MMTDGLHEECGVFAMFDNDGFDTARITYAGLFALQHRGQESAGIAINKDREITLYKDRGLVQEVFSSDVLDKLKGRMAIGHVRYSTTGENSVLNAQPLVSRYVKGQLAMAVNGNLSNYRELKHRLELDGAIFQTTNDTEIIMHLLARARMKTGRVETALAEVMKELKGSYSLVMMSPQKLIACRDPQGMRPLCIGRIDNSFVIASETCALDTVRAEYVREVEPGEVVVIDADGMRTIRSNCGDPRTSRICIFEYLYFARSDSVIEGMSVHEARKLTGKILSETYPVEADLVAAVPDSGIDAAIGYAQAAGIPYGKALVINRYVGRTFIQPSQEQRTTAVRLKINVLKDAVKGKRIVLVDDSIVRGTTSAKLVEMLKEAGAKEVHMRISAPPFIWPCYFGTDIPSKEHLLACHYTVDEICRMLGADSLGFMPVERLKEIVPEIRCSFCDGCFTGNYPYEHED</sequence>
<evidence type="ECO:0000256" key="1">
    <source>
        <dbReference type="ARBA" id="ARBA00005209"/>
    </source>
</evidence>
<name>A0A9D1L9S5_9CLOT</name>
<dbReference type="PIRSF" id="PIRSF000485">
    <property type="entry name" value="Amd_phspho_trans"/>
    <property type="match status" value="1"/>
</dbReference>
<comment type="cofactor">
    <cofactor evidence="7 10">
        <name>Mg(2+)</name>
        <dbReference type="ChEBI" id="CHEBI:18420"/>
    </cofactor>
    <text evidence="7 10">Binds 1 Mg(2+) ion per subunit.</text>
</comment>
<dbReference type="InterPro" id="IPR005854">
    <property type="entry name" value="PurF"/>
</dbReference>
<dbReference type="CDD" id="cd06223">
    <property type="entry name" value="PRTases_typeI"/>
    <property type="match status" value="1"/>
</dbReference>
<evidence type="ECO:0000256" key="4">
    <source>
        <dbReference type="ARBA" id="ARBA00022679"/>
    </source>
</evidence>
<feature type="binding site" evidence="7 11">
    <location>
        <position position="396"/>
    </location>
    <ligand>
        <name>[4Fe-4S] cluster</name>
        <dbReference type="ChEBI" id="CHEBI:49883"/>
    </ligand>
</feature>
<feature type="domain" description="Glutamine amidotransferase type-2" evidence="12">
    <location>
        <begin position="10"/>
        <end position="232"/>
    </location>
</feature>
<dbReference type="Gene3D" id="3.40.50.2020">
    <property type="match status" value="1"/>
</dbReference>
<comment type="similarity">
    <text evidence="2 7 8">In the C-terminal section; belongs to the purine/pyrimidine phosphoribosyltransferase family.</text>
</comment>
<feature type="binding site" evidence="7 10">
    <location>
        <position position="360"/>
    </location>
    <ligand>
        <name>Mg(2+)</name>
        <dbReference type="ChEBI" id="CHEBI:18420"/>
    </ligand>
</feature>
<proteinExistence type="inferred from homology"/>
<dbReference type="SUPFAM" id="SSF53271">
    <property type="entry name" value="PRTase-like"/>
    <property type="match status" value="1"/>
</dbReference>
<evidence type="ECO:0000256" key="7">
    <source>
        <dbReference type="HAMAP-Rule" id="MF_01931"/>
    </source>
</evidence>
<evidence type="ECO:0000256" key="6">
    <source>
        <dbReference type="ARBA" id="ARBA00022962"/>
    </source>
</evidence>
<evidence type="ECO:0000256" key="2">
    <source>
        <dbReference type="ARBA" id="ARBA00010138"/>
    </source>
</evidence>
<dbReference type="EC" id="2.4.2.14" evidence="7"/>
<comment type="cofactor">
    <cofactor evidence="7 11">
        <name>[4Fe-4S] cluster</name>
        <dbReference type="ChEBI" id="CHEBI:49883"/>
    </cofactor>
    <text evidence="7 11">Binds 1 [4Fe-4S] cluster per subunit.</text>
</comment>
<dbReference type="NCBIfam" id="TIGR01134">
    <property type="entry name" value="purF"/>
    <property type="match status" value="1"/>
</dbReference>
<feature type="binding site" evidence="7 10">
    <location>
        <position position="297"/>
    </location>
    <ligand>
        <name>Mg(2+)</name>
        <dbReference type="ChEBI" id="CHEBI:18420"/>
    </ligand>
</feature>
<keyword evidence="5 7" id="KW-0658">Purine biosynthesis</keyword>
<keyword evidence="3 7" id="KW-0328">Glycosyltransferase</keyword>
<keyword evidence="4 7" id="KW-0808">Transferase</keyword>
<gene>
    <name evidence="7" type="primary">purF</name>
    <name evidence="13" type="ORF">IAD50_08150</name>
</gene>
<keyword evidence="7 11" id="KW-0408">Iron</keyword>
<evidence type="ECO:0000256" key="8">
    <source>
        <dbReference type="PIRNR" id="PIRNR000485"/>
    </source>
</evidence>
<dbReference type="GO" id="GO:0000287">
    <property type="term" value="F:magnesium ion binding"/>
    <property type="evidence" value="ECO:0007669"/>
    <property type="project" value="UniProtKB-UniRule"/>
</dbReference>
<evidence type="ECO:0000256" key="10">
    <source>
        <dbReference type="PIRSR" id="PIRSR000485-2"/>
    </source>
</evidence>
<evidence type="ECO:0000256" key="3">
    <source>
        <dbReference type="ARBA" id="ARBA00022676"/>
    </source>
</evidence>
<evidence type="ECO:0000256" key="11">
    <source>
        <dbReference type="PIRSR" id="PIRSR000485-3"/>
    </source>
</evidence>
<dbReference type="InterPro" id="IPR029057">
    <property type="entry name" value="PRTase-like"/>
</dbReference>
<dbReference type="Pfam" id="PF13537">
    <property type="entry name" value="GATase_7"/>
    <property type="match status" value="1"/>
</dbReference>
<dbReference type="GO" id="GO:0004044">
    <property type="term" value="F:amidophosphoribosyltransferase activity"/>
    <property type="evidence" value="ECO:0007669"/>
    <property type="project" value="UniProtKB-UniRule"/>
</dbReference>
<dbReference type="Gene3D" id="3.60.20.10">
    <property type="entry name" value="Glutamine Phosphoribosylpyrophosphate, subunit 1, domain 1"/>
    <property type="match status" value="1"/>
</dbReference>
<dbReference type="GO" id="GO:0006189">
    <property type="term" value="P:'de novo' IMP biosynthetic process"/>
    <property type="evidence" value="ECO:0007669"/>
    <property type="project" value="UniProtKB-UniRule"/>
</dbReference>
<accession>A0A9D1L9S5</accession>
<feature type="binding site" evidence="7 11">
    <location>
        <position position="450"/>
    </location>
    <ligand>
        <name>[4Fe-4S] cluster</name>
        <dbReference type="ChEBI" id="CHEBI:49883"/>
    </ligand>
</feature>
<keyword evidence="6 7" id="KW-0315">Glutamine amidotransferase</keyword>
<evidence type="ECO:0000256" key="9">
    <source>
        <dbReference type="PIRSR" id="PIRSR000485-1"/>
    </source>
</evidence>
<feature type="active site" description="Nucleophile" evidence="7 9">
    <location>
        <position position="10"/>
    </location>
</feature>
<feature type="binding site" evidence="7 11">
    <location>
        <position position="447"/>
    </location>
    <ligand>
        <name>[4Fe-4S] cluster</name>
        <dbReference type="ChEBI" id="CHEBI:49883"/>
    </ligand>
</feature>
<comment type="pathway">
    <text evidence="1 7 8">Purine metabolism; IMP biosynthesis via de novo pathway; N(1)-(5-phospho-D-ribosyl)glycinamide from 5-phospho-alpha-D-ribose 1-diphosphate: step 1/2.</text>
</comment>
<dbReference type="Pfam" id="PF00156">
    <property type="entry name" value="Pribosyltran"/>
    <property type="match status" value="1"/>
</dbReference>